<dbReference type="Gene3D" id="2.130.10.10">
    <property type="entry name" value="YVTN repeat-like/Quinoprotein amine dehydrogenase"/>
    <property type="match status" value="1"/>
</dbReference>
<keyword evidence="4" id="KW-0539">Nucleus</keyword>
<dbReference type="SMART" id="SM00320">
    <property type="entry name" value="WD40"/>
    <property type="match status" value="8"/>
</dbReference>
<name>A0AAF0Y0M6_9TREE</name>
<feature type="compositionally biased region" description="Acidic residues" evidence="6">
    <location>
        <begin position="83"/>
        <end position="106"/>
    </location>
</feature>
<dbReference type="GeneID" id="87804630"/>
<sequence>MFRSTHLVLADLSIVSDGEPDESPIRPAPRGVSFAPSAASSAAPTPVVPARSSARPRFSLFAPGASASTTPSTSGVLHRGGDADADADEEAEESVLPDEDDAEAAEESSSSSRPAAPAAPLSASAAAARDDRLRASLAELRGMNRVFDGFLTSLENSKAHNERLATRVKETRALLDTYVGLVGQTHHTQKLLLNPKWTGATGDAAALVEAERARLEEAERAAEAARLAEEERARAAAAKAEAEEAARRAAEAKPARGRGVGRGSGIARGRGGGVARGAATSSGIPSRTVRPTSAAGSSAAGTRRPASGASGTGSTVSTTAGGTMGSTTTPQTMATQLPPPKRQKSNYAKSLIPKTEPAPEAPVPSIVVQFKNAETGLNLGPAINLPADTARDALQMLVNKLKGEDEDPMPYAFHLVPKAADAAARVQIHDSILADALRPAASSSTAPSFSPEDVFELWCEPQAVFRVRAVGRCSATLSGHASPILCCSQSPTGRYAATGSGDATARIWDMETETPKHTLAGHKGWVLVVEWDGREKFLATGGHDGQVRLWDPKTGQAAGQPLLGHSKWVTSLAFEPVHLVNGKNYNPRLASASKDGTVRVWNTGTRKLEFVLTGHAASVNVVRWGGENVIYTGSSDRTVKVWSGVDGKLIRTLNDHAHWVNTMALSTDFVLRTGPYDHTGKVPKDDEEAKSLALARYKAQTANQPETMITGSDDHTLFLWPEQASSSFSSSATPKKPLARLTGHQKQVNHVAFSPDGRFVASAGFDNAVKLWEGKTGKFVASLRGHVAAVYRLAWSADSRLLVSASKDSTIKLWDLKTFKIKTDLPGHTDEVYCVDFVADKVVSGGRDKTVKIWRH</sequence>
<keyword evidence="2 5" id="KW-0853">WD repeat</keyword>
<accession>A0AAF0Y0M6</accession>
<reference evidence="8" key="1">
    <citation type="submission" date="2023-10" db="EMBL/GenBank/DDBJ databases">
        <authorList>
            <person name="Noh H."/>
        </authorList>
    </citation>
    <scope>NUCLEOTIDE SEQUENCE</scope>
    <source>
        <strain evidence="8">DUCC4014</strain>
    </source>
</reference>
<dbReference type="GO" id="GO:0042729">
    <property type="term" value="C:DASH complex"/>
    <property type="evidence" value="ECO:0007669"/>
    <property type="project" value="InterPro"/>
</dbReference>
<feature type="repeat" description="WD" evidence="5">
    <location>
        <begin position="477"/>
        <end position="518"/>
    </location>
</feature>
<dbReference type="GO" id="GO:0072686">
    <property type="term" value="C:mitotic spindle"/>
    <property type="evidence" value="ECO:0007669"/>
    <property type="project" value="InterPro"/>
</dbReference>
<evidence type="ECO:0000256" key="1">
    <source>
        <dbReference type="ARBA" id="ARBA00004604"/>
    </source>
</evidence>
<dbReference type="InterPro" id="IPR015943">
    <property type="entry name" value="WD40/YVTN_repeat-like_dom_sf"/>
</dbReference>
<dbReference type="InterPro" id="IPR013960">
    <property type="entry name" value="DASH_Duo1"/>
</dbReference>
<keyword evidence="3" id="KW-0677">Repeat</keyword>
<evidence type="ECO:0000256" key="2">
    <source>
        <dbReference type="ARBA" id="ARBA00022574"/>
    </source>
</evidence>
<evidence type="ECO:0000259" key="7">
    <source>
        <dbReference type="Pfam" id="PF08154"/>
    </source>
</evidence>
<feature type="compositionally biased region" description="Gly residues" evidence="6">
    <location>
        <begin position="258"/>
        <end position="275"/>
    </location>
</feature>
<feature type="repeat" description="WD" evidence="5">
    <location>
        <begin position="783"/>
        <end position="818"/>
    </location>
</feature>
<organism evidence="8 9">
    <name type="scientific">Vanrija pseudolonga</name>
    <dbReference type="NCBI Taxonomy" id="143232"/>
    <lineage>
        <taxon>Eukaryota</taxon>
        <taxon>Fungi</taxon>
        <taxon>Dikarya</taxon>
        <taxon>Basidiomycota</taxon>
        <taxon>Agaricomycotina</taxon>
        <taxon>Tremellomycetes</taxon>
        <taxon>Trichosporonales</taxon>
        <taxon>Trichosporonaceae</taxon>
        <taxon>Vanrija</taxon>
    </lineage>
</organism>
<dbReference type="InterPro" id="IPR001680">
    <property type="entry name" value="WD40_rpt"/>
</dbReference>
<feature type="repeat" description="WD" evidence="5">
    <location>
        <begin position="825"/>
        <end position="856"/>
    </location>
</feature>
<feature type="compositionally biased region" description="Basic and acidic residues" evidence="6">
    <location>
        <begin position="245"/>
        <end position="254"/>
    </location>
</feature>
<dbReference type="PROSITE" id="PS00678">
    <property type="entry name" value="WD_REPEATS_1"/>
    <property type="match status" value="2"/>
</dbReference>
<feature type="repeat" description="WD" evidence="5">
    <location>
        <begin position="612"/>
        <end position="652"/>
    </location>
</feature>
<dbReference type="GO" id="GO:0000027">
    <property type="term" value="P:ribosomal large subunit assembly"/>
    <property type="evidence" value="ECO:0007669"/>
    <property type="project" value="TreeGrafter"/>
</dbReference>
<dbReference type="PRINTS" id="PR00320">
    <property type="entry name" value="GPROTEINBRPT"/>
</dbReference>
<dbReference type="Pfam" id="PF00400">
    <property type="entry name" value="WD40"/>
    <property type="match status" value="7"/>
</dbReference>
<feature type="compositionally biased region" description="Low complexity" evidence="6">
    <location>
        <begin position="107"/>
        <end position="127"/>
    </location>
</feature>
<evidence type="ECO:0000256" key="4">
    <source>
        <dbReference type="ARBA" id="ARBA00023242"/>
    </source>
</evidence>
<dbReference type="InterPro" id="IPR019775">
    <property type="entry name" value="WD40_repeat_CS"/>
</dbReference>
<dbReference type="InterPro" id="IPR012972">
    <property type="entry name" value="NLE"/>
</dbReference>
<feature type="repeat" description="WD" evidence="5">
    <location>
        <begin position="741"/>
        <end position="782"/>
    </location>
</feature>
<dbReference type="Pfam" id="PF08154">
    <property type="entry name" value="NLE"/>
    <property type="match status" value="1"/>
</dbReference>
<feature type="compositionally biased region" description="Low complexity" evidence="6">
    <location>
        <begin position="291"/>
        <end position="329"/>
    </location>
</feature>
<dbReference type="PANTHER" id="PTHR19848">
    <property type="entry name" value="WD40 REPEAT PROTEIN"/>
    <property type="match status" value="1"/>
</dbReference>
<dbReference type="PROSITE" id="PS50294">
    <property type="entry name" value="WD_REPEATS_REGION"/>
    <property type="match status" value="7"/>
</dbReference>
<dbReference type="InterPro" id="IPR011047">
    <property type="entry name" value="Quinoprotein_ADH-like_sf"/>
</dbReference>
<dbReference type="Pfam" id="PF08651">
    <property type="entry name" value="DASH_Duo1"/>
    <property type="match status" value="1"/>
</dbReference>
<dbReference type="CDD" id="cd00200">
    <property type="entry name" value="WD40"/>
    <property type="match status" value="1"/>
</dbReference>
<protein>
    <submittedName>
        <fullName evidence="8">Ribosome assembly protein 4</fullName>
    </submittedName>
</protein>
<feature type="compositionally biased region" description="Low complexity" evidence="6">
    <location>
        <begin position="62"/>
        <end position="75"/>
    </location>
</feature>
<feature type="region of interest" description="Disordered" evidence="6">
    <location>
        <begin position="245"/>
        <end position="346"/>
    </location>
</feature>
<evidence type="ECO:0000313" key="8">
    <source>
        <dbReference type="EMBL" id="WOO77810.1"/>
    </source>
</evidence>
<dbReference type="RefSeq" id="XP_062623842.1">
    <property type="nucleotide sequence ID" value="XM_062767861.1"/>
</dbReference>
<dbReference type="FunFam" id="2.130.10.10:FF:000464">
    <property type="entry name" value="Ribosome assembly protein 4"/>
    <property type="match status" value="1"/>
</dbReference>
<dbReference type="InterPro" id="IPR020472">
    <property type="entry name" value="WD40_PAC1"/>
</dbReference>
<evidence type="ECO:0000256" key="3">
    <source>
        <dbReference type="ARBA" id="ARBA00022737"/>
    </source>
</evidence>
<dbReference type="PROSITE" id="PS50082">
    <property type="entry name" value="WD_REPEATS_2"/>
    <property type="match status" value="7"/>
</dbReference>
<feature type="compositionally biased region" description="Low complexity" evidence="6">
    <location>
        <begin position="32"/>
        <end position="53"/>
    </location>
</feature>
<feature type="domain" description="NLE" evidence="7">
    <location>
        <begin position="366"/>
        <end position="414"/>
    </location>
</feature>
<dbReference type="GO" id="GO:0005730">
    <property type="term" value="C:nucleolus"/>
    <property type="evidence" value="ECO:0007669"/>
    <property type="project" value="UniProtKB-SubCell"/>
</dbReference>
<feature type="repeat" description="WD" evidence="5">
    <location>
        <begin position="519"/>
        <end position="560"/>
    </location>
</feature>
<evidence type="ECO:0000256" key="6">
    <source>
        <dbReference type="SAM" id="MobiDB-lite"/>
    </source>
</evidence>
<dbReference type="AlphaFoldDB" id="A0AAF0Y0M6"/>
<feature type="region of interest" description="Disordered" evidence="6">
    <location>
        <begin position="16"/>
        <end position="127"/>
    </location>
</feature>
<comment type="subcellular location">
    <subcellularLocation>
        <location evidence="1">Nucleus</location>
        <location evidence="1">Nucleolus</location>
    </subcellularLocation>
</comment>
<feature type="repeat" description="WD" evidence="5">
    <location>
        <begin position="562"/>
        <end position="611"/>
    </location>
</feature>
<evidence type="ECO:0000313" key="9">
    <source>
        <dbReference type="Proteomes" id="UP000827549"/>
    </source>
</evidence>
<proteinExistence type="predicted"/>
<dbReference type="PANTHER" id="PTHR19848:SF0">
    <property type="entry name" value="NOTCHLESS PROTEIN HOMOLOG 1"/>
    <property type="match status" value="1"/>
</dbReference>
<dbReference type="SUPFAM" id="SSF50998">
    <property type="entry name" value="Quinoprotein alcohol dehydrogenase-like"/>
    <property type="match status" value="1"/>
</dbReference>
<evidence type="ECO:0000256" key="5">
    <source>
        <dbReference type="PROSITE-ProRule" id="PRU00221"/>
    </source>
</evidence>
<dbReference type="GO" id="GO:0000278">
    <property type="term" value="P:mitotic cell cycle"/>
    <property type="evidence" value="ECO:0007669"/>
    <property type="project" value="InterPro"/>
</dbReference>
<dbReference type="Proteomes" id="UP000827549">
    <property type="component" value="Chromosome 1"/>
</dbReference>
<keyword evidence="9" id="KW-1185">Reference proteome</keyword>
<gene>
    <name evidence="8" type="primary">PRPF4</name>
    <name evidence="8" type="ORF">LOC62_01G001374</name>
</gene>
<dbReference type="EMBL" id="CP086714">
    <property type="protein sequence ID" value="WOO77810.1"/>
    <property type="molecule type" value="Genomic_DNA"/>
</dbReference>